<dbReference type="eggNOG" id="KOG2032">
    <property type="taxonomic scope" value="Eukaryota"/>
</dbReference>
<dbReference type="Pfam" id="PF23210">
    <property type="entry name" value="HEAT_Maestro_2"/>
    <property type="match status" value="1"/>
</dbReference>
<dbReference type="InterPro" id="IPR055408">
    <property type="entry name" value="HEAT_MROH2B-like"/>
</dbReference>
<organism evidence="2">
    <name type="scientific">Mustela putorius furo</name>
    <name type="common">European domestic ferret</name>
    <name type="synonym">Mustela furo</name>
    <dbReference type="NCBI Taxonomy" id="9669"/>
    <lineage>
        <taxon>Eukaryota</taxon>
        <taxon>Metazoa</taxon>
        <taxon>Chordata</taxon>
        <taxon>Craniata</taxon>
        <taxon>Vertebrata</taxon>
        <taxon>Euteleostomi</taxon>
        <taxon>Mammalia</taxon>
        <taxon>Eutheria</taxon>
        <taxon>Laurasiatheria</taxon>
        <taxon>Carnivora</taxon>
        <taxon>Caniformia</taxon>
        <taxon>Musteloidea</taxon>
        <taxon>Mustelidae</taxon>
        <taxon>Mustelinae</taxon>
        <taxon>Mustela</taxon>
    </lineage>
</organism>
<accession>M3YGS5</accession>
<dbReference type="Ensembl" id="ENSMPUT00000010702.1">
    <property type="protein sequence ID" value="ENSMPUP00000010532.1"/>
    <property type="gene ID" value="ENSMPUG00000010611.1"/>
</dbReference>
<sequence>LWHEVEAIPIPGHCYGTEYRVHEVSEDSPGPTSRVQCYPHGQGLIIHPQTNEGPTQQREWGLVCNIIYLSCSKIIFESKGGIVTHLDNILALALQHYCNCIVEKDKNLKLEYLGALSKLTNIISNQPMAFQFKFVQKLEIVTFMVELIKEEPLNSISSSVRLRAMNIITDFRNLSPLTEVEERTDLLRTCCKSVLCLPPTEVLLKEESSSQEAEGTVVMISLMFVSL</sequence>
<dbReference type="InterPro" id="IPR045206">
    <property type="entry name" value="Maestro_heat-like_prot"/>
</dbReference>
<dbReference type="InParanoid" id="M3YGS5"/>
<dbReference type="PANTHER" id="PTHR23120">
    <property type="entry name" value="MAESTRO-RELATED HEAT DOMAIN-CONTAINING"/>
    <property type="match status" value="1"/>
</dbReference>
<reference evidence="2" key="1">
    <citation type="submission" date="2024-06" db="UniProtKB">
        <authorList>
            <consortium name="Ensembl"/>
        </authorList>
    </citation>
    <scope>IDENTIFICATION</scope>
</reference>
<dbReference type="EMBL" id="AEYP01105536">
    <property type="status" value="NOT_ANNOTATED_CDS"/>
    <property type="molecule type" value="Genomic_DNA"/>
</dbReference>
<dbReference type="HOGENOM" id="CLU_1219378_0_0_1"/>
<evidence type="ECO:0000259" key="1">
    <source>
        <dbReference type="Pfam" id="PF23210"/>
    </source>
</evidence>
<dbReference type="PANTHER" id="PTHR23120:SF45">
    <property type="entry name" value="MAESTRO HEAT LIKE REPEAT FAMILY MEMBER 1"/>
    <property type="match status" value="1"/>
</dbReference>
<feature type="domain" description="MROH2B-like HEAT-repeats" evidence="1">
    <location>
        <begin position="87"/>
        <end position="208"/>
    </location>
</feature>
<protein>
    <recommendedName>
        <fullName evidence="1">MROH2B-like HEAT-repeats domain-containing protein</fullName>
    </recommendedName>
</protein>
<dbReference type="AlphaFoldDB" id="M3YGS5"/>
<dbReference type="STRING" id="9669.ENSMPUP00000010532"/>
<proteinExistence type="predicted"/>
<dbReference type="GO" id="GO:0005737">
    <property type="term" value="C:cytoplasm"/>
    <property type="evidence" value="ECO:0007669"/>
    <property type="project" value="TreeGrafter"/>
</dbReference>
<evidence type="ECO:0000313" key="2">
    <source>
        <dbReference type="Ensembl" id="ENSMPUP00000010532.1"/>
    </source>
</evidence>
<dbReference type="GeneTree" id="ENSGT00940000165138"/>
<name>M3YGS5_MUSPF</name>